<dbReference type="Proteomes" id="UP000274601">
    <property type="component" value="Unassembled WGS sequence"/>
</dbReference>
<protein>
    <submittedName>
        <fullName evidence="2">AIPR protein</fullName>
    </submittedName>
</protein>
<keyword evidence="3" id="KW-1185">Reference proteome</keyword>
<accession>A0A495QXA2</accession>
<name>A0A495QXA2_9ACTN</name>
<gene>
    <name evidence="2" type="ORF">BZB76_0255</name>
</gene>
<dbReference type="InterPro" id="IPR018891">
    <property type="entry name" value="AIPR_C"/>
</dbReference>
<dbReference type="AlphaFoldDB" id="A0A495QXA2"/>
<dbReference type="RefSeq" id="WP_211342770.1">
    <property type="nucleotide sequence ID" value="NZ_RBWU01000001.1"/>
</dbReference>
<comment type="caution">
    <text evidence="2">The sequence shown here is derived from an EMBL/GenBank/DDBJ whole genome shotgun (WGS) entry which is preliminary data.</text>
</comment>
<reference evidence="2 3" key="1">
    <citation type="submission" date="2018-10" db="EMBL/GenBank/DDBJ databases">
        <title>Genomic Encyclopedia of Archaeal and Bacterial Type Strains, Phase II (KMG-II): from individual species to whole genera.</title>
        <authorList>
            <person name="Goeker M."/>
        </authorList>
    </citation>
    <scope>NUCLEOTIDE SEQUENCE [LARGE SCALE GENOMIC DNA]</scope>
    <source>
        <strain evidence="2 3">DSM 43383</strain>
    </source>
</reference>
<dbReference type="Pfam" id="PF10592">
    <property type="entry name" value="AIPR"/>
    <property type="match status" value="1"/>
</dbReference>
<evidence type="ECO:0000313" key="2">
    <source>
        <dbReference type="EMBL" id="RKS78821.1"/>
    </source>
</evidence>
<proteinExistence type="predicted"/>
<dbReference type="EMBL" id="RBWU01000001">
    <property type="protein sequence ID" value="RKS78821.1"/>
    <property type="molecule type" value="Genomic_DNA"/>
</dbReference>
<feature type="domain" description="Abortive phage infection protein C-terminal" evidence="1">
    <location>
        <begin position="243"/>
        <end position="466"/>
    </location>
</feature>
<sequence length="705" mass="78578">MNPVQIGHVRDALKQRFADSIDMSDFSWPSAEAREDAFLSRGLAALAVQIQQPCGASEAARAVFDGRDDHGLDAIAVEMQGDSARITLVQAKWSRKGRARFGEDDVRNMFDGLERILEREFDSFNSRFQRHVKLLEQALDSAAPKITLVPALLRAETLNPDVRALLERKRDQLNYAGEMVDYEVLDLRDFVRAVLGDSAAAKIKLVARLENYGREAEPYNAFFGTMTAEDVASWYSDHGRALFARNIRDSLDLTDVNVKIRNTLLDSPEHFWYFSNGITLLCDSIRKSGSGRPGGVGDFHLTGASVVNGAQTVTAIHRAYTSDIEKAGHGRVLVRLISLEDCPPGFGDQVTTSTNTQNPIEDRDFKALDEVQITLQEDFAHRLHLVYAIKRSGQHIDEAKGCSMTEAAVALAATHSDARFAAKAKRDISALWADGTYQALFPPRLDAYSVWRKVQVMRAVRARLKELSEGLIRRATAMASYGDLLITHVVFRQLDTARISEPDTDWDAQLTRATELTEDALSWVMNSIDAEYGPKSQVLPAMRNDERIRRVAQRAALGMLSKGPIPTPRLEYLVLSTVAPGRGRNVDAVRTLVEAGRIEDGTVLEFRPVTRPERRDMAEWLDEDPARLRAVWRNTMTKQLQWQADGKTYSASGLVKMMRREASGVDQQVQGTRHWHVPGEGSLADLAAKVRAESGLDVGDEDEYV</sequence>
<organism evidence="2 3">
    <name type="scientific">Actinomadura pelletieri DSM 43383</name>
    <dbReference type="NCBI Taxonomy" id="1120940"/>
    <lineage>
        <taxon>Bacteria</taxon>
        <taxon>Bacillati</taxon>
        <taxon>Actinomycetota</taxon>
        <taxon>Actinomycetes</taxon>
        <taxon>Streptosporangiales</taxon>
        <taxon>Thermomonosporaceae</taxon>
        <taxon>Actinomadura</taxon>
    </lineage>
</organism>
<evidence type="ECO:0000259" key="1">
    <source>
        <dbReference type="Pfam" id="PF10592"/>
    </source>
</evidence>
<evidence type="ECO:0000313" key="3">
    <source>
        <dbReference type="Proteomes" id="UP000274601"/>
    </source>
</evidence>